<gene>
    <name evidence="1" type="ORF">EJ04DRAFT_595134</name>
</gene>
<dbReference type="AlphaFoldDB" id="A0A9P4V621"/>
<protein>
    <recommendedName>
        <fullName evidence="3">Tyr recombinase domain-containing protein</fullName>
    </recommendedName>
</protein>
<sequence>MSDSDYDSDIALELDGNAAISGSRPKAYEVTSFRRTRAQWTRFAKNSRVLQREKMFDPPPTIQQIQAFLRWKLRKGRGLLDEKPTIWSLKKEFHQLERLIRSEQNYNYSAAERKEVYQYLSKLPETDSTSTRKRTKPVGLYTDVADLIYFCLCCDEYEWRHPREMIQVLWILELMAYWGLRPGEIIESCIHPGSYEGIAYEDCSLYLIRTEDNTLQFELKISLRYRKFKRKNEGLSEMITLYEETDPGNIFACPVRKFIALALTDEAFKGPKIPSDFSMSHRSIPPTATSTLYQIQADKYKTPVLRRIVQNGKSIYPSRILTASMLFEHLRKLGQRCGYQQNISAYAFQRGFANKIKGKVAASRVRQLIGHANDGTLQSYLSTDIAIDTQNAVQGLP</sequence>
<evidence type="ECO:0008006" key="3">
    <source>
        <dbReference type="Google" id="ProtNLM"/>
    </source>
</evidence>
<dbReference type="GO" id="GO:0015074">
    <property type="term" value="P:DNA integration"/>
    <property type="evidence" value="ECO:0007669"/>
    <property type="project" value="InterPro"/>
</dbReference>
<dbReference type="InterPro" id="IPR021842">
    <property type="entry name" value="DUF3435"/>
</dbReference>
<proteinExistence type="predicted"/>
<dbReference type="Pfam" id="PF11917">
    <property type="entry name" value="DUF3435"/>
    <property type="match status" value="1"/>
</dbReference>
<dbReference type="Gene3D" id="1.10.443.10">
    <property type="entry name" value="Intergrase catalytic core"/>
    <property type="match status" value="1"/>
</dbReference>
<name>A0A9P4V621_9PLEO</name>
<comment type="caution">
    <text evidence="1">The sequence shown here is derived from an EMBL/GenBank/DDBJ whole genome shotgun (WGS) entry which is preliminary data.</text>
</comment>
<evidence type="ECO:0000313" key="2">
    <source>
        <dbReference type="Proteomes" id="UP000799444"/>
    </source>
</evidence>
<dbReference type="EMBL" id="ML996120">
    <property type="protein sequence ID" value="KAF2736965.1"/>
    <property type="molecule type" value="Genomic_DNA"/>
</dbReference>
<organism evidence="1 2">
    <name type="scientific">Polyplosphaeria fusca</name>
    <dbReference type="NCBI Taxonomy" id="682080"/>
    <lineage>
        <taxon>Eukaryota</taxon>
        <taxon>Fungi</taxon>
        <taxon>Dikarya</taxon>
        <taxon>Ascomycota</taxon>
        <taxon>Pezizomycotina</taxon>
        <taxon>Dothideomycetes</taxon>
        <taxon>Pleosporomycetidae</taxon>
        <taxon>Pleosporales</taxon>
        <taxon>Tetraplosphaeriaceae</taxon>
        <taxon>Polyplosphaeria</taxon>
    </lineage>
</organism>
<dbReference type="InterPro" id="IPR013762">
    <property type="entry name" value="Integrase-like_cat_sf"/>
</dbReference>
<accession>A0A9P4V621</accession>
<dbReference type="Proteomes" id="UP000799444">
    <property type="component" value="Unassembled WGS sequence"/>
</dbReference>
<dbReference type="GO" id="GO:0006310">
    <property type="term" value="P:DNA recombination"/>
    <property type="evidence" value="ECO:0007669"/>
    <property type="project" value="InterPro"/>
</dbReference>
<evidence type="ECO:0000313" key="1">
    <source>
        <dbReference type="EMBL" id="KAF2736965.1"/>
    </source>
</evidence>
<dbReference type="GO" id="GO:0003677">
    <property type="term" value="F:DNA binding"/>
    <property type="evidence" value="ECO:0007669"/>
    <property type="project" value="InterPro"/>
</dbReference>
<dbReference type="OrthoDB" id="3943630at2759"/>
<keyword evidence="2" id="KW-1185">Reference proteome</keyword>
<dbReference type="PANTHER" id="PTHR37535:SF3">
    <property type="entry name" value="FLUG DOMAIN-CONTAINING PROTEIN"/>
    <property type="match status" value="1"/>
</dbReference>
<dbReference type="PANTHER" id="PTHR37535">
    <property type="entry name" value="FLUG DOMAIN PROTEIN"/>
    <property type="match status" value="1"/>
</dbReference>
<reference evidence="1" key="1">
    <citation type="journal article" date="2020" name="Stud. Mycol.">
        <title>101 Dothideomycetes genomes: a test case for predicting lifestyles and emergence of pathogens.</title>
        <authorList>
            <person name="Haridas S."/>
            <person name="Albert R."/>
            <person name="Binder M."/>
            <person name="Bloem J."/>
            <person name="Labutti K."/>
            <person name="Salamov A."/>
            <person name="Andreopoulos B."/>
            <person name="Baker S."/>
            <person name="Barry K."/>
            <person name="Bills G."/>
            <person name="Bluhm B."/>
            <person name="Cannon C."/>
            <person name="Castanera R."/>
            <person name="Culley D."/>
            <person name="Daum C."/>
            <person name="Ezra D."/>
            <person name="Gonzalez J."/>
            <person name="Henrissat B."/>
            <person name="Kuo A."/>
            <person name="Liang C."/>
            <person name="Lipzen A."/>
            <person name="Lutzoni F."/>
            <person name="Magnuson J."/>
            <person name="Mondo S."/>
            <person name="Nolan M."/>
            <person name="Ohm R."/>
            <person name="Pangilinan J."/>
            <person name="Park H.-J."/>
            <person name="Ramirez L."/>
            <person name="Alfaro M."/>
            <person name="Sun H."/>
            <person name="Tritt A."/>
            <person name="Yoshinaga Y."/>
            <person name="Zwiers L.-H."/>
            <person name="Turgeon B."/>
            <person name="Goodwin S."/>
            <person name="Spatafora J."/>
            <person name="Crous P."/>
            <person name="Grigoriev I."/>
        </authorList>
    </citation>
    <scope>NUCLEOTIDE SEQUENCE</scope>
    <source>
        <strain evidence="1">CBS 125425</strain>
    </source>
</reference>